<sequence>MVNQIVHSMFVYSLGIRATCLNCLYFVALRVSLITGIACFNTSFLSAYGETVSAGYIDLINPRDRRRPSCEAIFIIVVHIIV</sequence>
<reference evidence="1" key="2">
    <citation type="submission" date="2011-02" db="EMBL/GenBank/DDBJ databases">
        <authorList>
            <person name="MacLean D."/>
        </authorList>
    </citation>
    <scope>NUCLEOTIDE SEQUENCE</scope>
</reference>
<name>F0W314_9STRA</name>
<gene>
    <name evidence="1" type="primary">AlNc14C11G1393</name>
    <name evidence="1" type="ORF">ALNC14_015940</name>
</gene>
<proteinExistence type="predicted"/>
<reference evidence="1" key="1">
    <citation type="journal article" date="2011" name="PLoS Biol.">
        <title>Gene gain and loss during evolution of obligate parasitism in the white rust pathogen of Arabidopsis thaliana.</title>
        <authorList>
            <person name="Kemen E."/>
            <person name="Gardiner A."/>
            <person name="Schultz-Larsen T."/>
            <person name="Kemen A.C."/>
            <person name="Balmuth A.L."/>
            <person name="Robert-Seilaniantz A."/>
            <person name="Bailey K."/>
            <person name="Holub E."/>
            <person name="Studholme D.J."/>
            <person name="Maclean D."/>
            <person name="Jones J.D."/>
        </authorList>
    </citation>
    <scope>NUCLEOTIDE SEQUENCE</scope>
</reference>
<evidence type="ECO:0000313" key="1">
    <source>
        <dbReference type="EMBL" id="CCA15451.1"/>
    </source>
</evidence>
<organism evidence="1">
    <name type="scientific">Albugo laibachii Nc14</name>
    <dbReference type="NCBI Taxonomy" id="890382"/>
    <lineage>
        <taxon>Eukaryota</taxon>
        <taxon>Sar</taxon>
        <taxon>Stramenopiles</taxon>
        <taxon>Oomycota</taxon>
        <taxon>Peronosporomycetes</taxon>
        <taxon>Albuginales</taxon>
        <taxon>Albuginaceae</taxon>
        <taxon>Albugo</taxon>
    </lineage>
</organism>
<protein>
    <submittedName>
        <fullName evidence="1">AlNc14C11G1393 protein</fullName>
    </submittedName>
</protein>
<dbReference type="AlphaFoldDB" id="F0W314"/>
<dbReference type="HOGENOM" id="CLU_2563164_0_0_1"/>
<accession>F0W314</accession>
<dbReference type="EMBL" id="FR824056">
    <property type="protein sequence ID" value="CCA15451.1"/>
    <property type="molecule type" value="Genomic_DNA"/>
</dbReference>